<proteinExistence type="predicted"/>
<evidence type="ECO:0000313" key="1">
    <source>
        <dbReference type="EMBL" id="SVB19812.1"/>
    </source>
</evidence>
<dbReference type="EMBL" id="UINC01032328">
    <property type="protein sequence ID" value="SVB19812.1"/>
    <property type="molecule type" value="Genomic_DNA"/>
</dbReference>
<evidence type="ECO:0008006" key="2">
    <source>
        <dbReference type="Google" id="ProtNLM"/>
    </source>
</evidence>
<sequence>MPRVLKFKVNIETGKQGPNETVNFCFNNHKMPFENVIGSNESDAIFEGSFDVNSFAHSLTLVGPEKGKWDVEKVTVDYECEGEEPYVVKWGAVTLDETTEMNLWQDPPAPMFDV</sequence>
<accession>A0A382C213</accession>
<name>A0A382C213_9ZZZZ</name>
<dbReference type="AlphaFoldDB" id="A0A382C213"/>
<gene>
    <name evidence="1" type="ORF">METZ01_LOCUS172666</name>
</gene>
<protein>
    <recommendedName>
        <fullName evidence="2">Helicase</fullName>
    </recommendedName>
</protein>
<organism evidence="1">
    <name type="scientific">marine metagenome</name>
    <dbReference type="NCBI Taxonomy" id="408172"/>
    <lineage>
        <taxon>unclassified sequences</taxon>
        <taxon>metagenomes</taxon>
        <taxon>ecological metagenomes</taxon>
    </lineage>
</organism>
<reference evidence="1" key="1">
    <citation type="submission" date="2018-05" db="EMBL/GenBank/DDBJ databases">
        <authorList>
            <person name="Lanie J.A."/>
            <person name="Ng W.-L."/>
            <person name="Kazmierczak K.M."/>
            <person name="Andrzejewski T.M."/>
            <person name="Davidsen T.M."/>
            <person name="Wayne K.J."/>
            <person name="Tettelin H."/>
            <person name="Glass J.I."/>
            <person name="Rusch D."/>
            <person name="Podicherti R."/>
            <person name="Tsui H.-C.T."/>
            <person name="Winkler M.E."/>
        </authorList>
    </citation>
    <scope>NUCLEOTIDE SEQUENCE</scope>
</reference>